<evidence type="ECO:0000313" key="2">
    <source>
        <dbReference type="Proteomes" id="UP000554235"/>
    </source>
</evidence>
<reference evidence="1 2" key="1">
    <citation type="submission" date="2020-01" db="EMBL/GenBank/DDBJ databases">
        <title>Identification and distribution of gene clusters putatively required for synthesis of sphingolipid metabolism inhibitors in phylogenetically diverse species of the filamentous fungus Fusarium.</title>
        <authorList>
            <person name="Kim H.-S."/>
            <person name="Busman M."/>
            <person name="Brown D.W."/>
            <person name="Divon H."/>
            <person name="Uhlig S."/>
            <person name="Proctor R.H."/>
        </authorList>
    </citation>
    <scope>NUCLEOTIDE SEQUENCE [LARGE SCALE GENOMIC DNA]</scope>
    <source>
        <strain evidence="1 2">NRRL 20459</strain>
    </source>
</reference>
<dbReference type="OrthoDB" id="5099691at2759"/>
<dbReference type="Proteomes" id="UP000554235">
    <property type="component" value="Unassembled WGS sequence"/>
</dbReference>
<protein>
    <submittedName>
        <fullName evidence="1">Uncharacterized protein</fullName>
    </submittedName>
</protein>
<accession>A0A8H4P3H5</accession>
<evidence type="ECO:0000313" key="1">
    <source>
        <dbReference type="EMBL" id="KAF4461144.1"/>
    </source>
</evidence>
<comment type="caution">
    <text evidence="1">The sequence shown here is derived from an EMBL/GenBank/DDBJ whole genome shotgun (WGS) entry which is preliminary data.</text>
</comment>
<name>A0A8H4P3H5_9HYPO</name>
<organism evidence="1 2">
    <name type="scientific">Fusarium albosuccineum</name>
    <dbReference type="NCBI Taxonomy" id="1237068"/>
    <lineage>
        <taxon>Eukaryota</taxon>
        <taxon>Fungi</taxon>
        <taxon>Dikarya</taxon>
        <taxon>Ascomycota</taxon>
        <taxon>Pezizomycotina</taxon>
        <taxon>Sordariomycetes</taxon>
        <taxon>Hypocreomycetidae</taxon>
        <taxon>Hypocreales</taxon>
        <taxon>Nectriaceae</taxon>
        <taxon>Fusarium</taxon>
        <taxon>Fusarium decemcellulare species complex</taxon>
    </lineage>
</organism>
<dbReference type="AlphaFoldDB" id="A0A8H4P3H5"/>
<dbReference type="EMBL" id="JAADYS010001777">
    <property type="protein sequence ID" value="KAF4461144.1"/>
    <property type="molecule type" value="Genomic_DNA"/>
</dbReference>
<proteinExistence type="predicted"/>
<keyword evidence="2" id="KW-1185">Reference proteome</keyword>
<sequence length="176" mass="18549">MNGGVVGPGNSVTVDETKFAASDLNAIVSVKVINQTNELLHTAEFHSVDGAKLNSFVEGGPSKASTAKLGRKLVTLAADKQLLQGGREVKLGLPTQKKLKTEPPLNGAIKADSYQTAVLNGDCSVHMLIERNGILDGRILGSILWIGQPRYYTAAHRSGSVDASCLKPSTGKKPQS</sequence>
<gene>
    <name evidence="1" type="ORF">FALBO_12062</name>
</gene>